<name>A0A5C3LWD9_9AGAR</name>
<accession>A0A5C3LWD9</accession>
<dbReference type="OrthoDB" id="3039972at2759"/>
<reference evidence="2 3" key="1">
    <citation type="journal article" date="2019" name="Nat. Ecol. Evol.">
        <title>Megaphylogeny resolves global patterns of mushroom evolution.</title>
        <authorList>
            <person name="Varga T."/>
            <person name="Krizsan K."/>
            <person name="Foldi C."/>
            <person name="Dima B."/>
            <person name="Sanchez-Garcia M."/>
            <person name="Sanchez-Ramirez S."/>
            <person name="Szollosi G.J."/>
            <person name="Szarkandi J.G."/>
            <person name="Papp V."/>
            <person name="Albert L."/>
            <person name="Andreopoulos W."/>
            <person name="Angelini C."/>
            <person name="Antonin V."/>
            <person name="Barry K.W."/>
            <person name="Bougher N.L."/>
            <person name="Buchanan P."/>
            <person name="Buyck B."/>
            <person name="Bense V."/>
            <person name="Catcheside P."/>
            <person name="Chovatia M."/>
            <person name="Cooper J."/>
            <person name="Damon W."/>
            <person name="Desjardin D."/>
            <person name="Finy P."/>
            <person name="Geml J."/>
            <person name="Haridas S."/>
            <person name="Hughes K."/>
            <person name="Justo A."/>
            <person name="Karasinski D."/>
            <person name="Kautmanova I."/>
            <person name="Kiss B."/>
            <person name="Kocsube S."/>
            <person name="Kotiranta H."/>
            <person name="LaButti K.M."/>
            <person name="Lechner B.E."/>
            <person name="Liimatainen K."/>
            <person name="Lipzen A."/>
            <person name="Lukacs Z."/>
            <person name="Mihaltcheva S."/>
            <person name="Morgado L.N."/>
            <person name="Niskanen T."/>
            <person name="Noordeloos M.E."/>
            <person name="Ohm R.A."/>
            <person name="Ortiz-Santana B."/>
            <person name="Ovrebo C."/>
            <person name="Racz N."/>
            <person name="Riley R."/>
            <person name="Savchenko A."/>
            <person name="Shiryaev A."/>
            <person name="Soop K."/>
            <person name="Spirin V."/>
            <person name="Szebenyi C."/>
            <person name="Tomsovsky M."/>
            <person name="Tulloss R.E."/>
            <person name="Uehling J."/>
            <person name="Grigoriev I.V."/>
            <person name="Vagvolgyi C."/>
            <person name="Papp T."/>
            <person name="Martin F.M."/>
            <person name="Miettinen O."/>
            <person name="Hibbett D.S."/>
            <person name="Nagy L.G."/>
        </authorList>
    </citation>
    <scope>NUCLEOTIDE SEQUENCE [LARGE SCALE GENOMIC DNA]</scope>
    <source>
        <strain evidence="2 3">CBS 166.37</strain>
    </source>
</reference>
<organism evidence="2 3">
    <name type="scientific">Crucibulum laeve</name>
    <dbReference type="NCBI Taxonomy" id="68775"/>
    <lineage>
        <taxon>Eukaryota</taxon>
        <taxon>Fungi</taxon>
        <taxon>Dikarya</taxon>
        <taxon>Basidiomycota</taxon>
        <taxon>Agaricomycotina</taxon>
        <taxon>Agaricomycetes</taxon>
        <taxon>Agaricomycetidae</taxon>
        <taxon>Agaricales</taxon>
        <taxon>Agaricineae</taxon>
        <taxon>Nidulariaceae</taxon>
        <taxon>Crucibulum</taxon>
    </lineage>
</organism>
<dbReference type="Proteomes" id="UP000308652">
    <property type="component" value="Unassembled WGS sequence"/>
</dbReference>
<evidence type="ECO:0000313" key="3">
    <source>
        <dbReference type="Proteomes" id="UP000308652"/>
    </source>
</evidence>
<gene>
    <name evidence="2" type="ORF">BDQ12DRAFT_724568</name>
</gene>
<evidence type="ECO:0000256" key="1">
    <source>
        <dbReference type="SAM" id="Phobius"/>
    </source>
</evidence>
<evidence type="ECO:0000313" key="2">
    <source>
        <dbReference type="EMBL" id="TFK37112.1"/>
    </source>
</evidence>
<keyword evidence="3" id="KW-1185">Reference proteome</keyword>
<dbReference type="EMBL" id="ML213610">
    <property type="protein sequence ID" value="TFK37112.1"/>
    <property type="molecule type" value="Genomic_DNA"/>
</dbReference>
<feature type="transmembrane region" description="Helical" evidence="1">
    <location>
        <begin position="64"/>
        <end position="88"/>
    </location>
</feature>
<keyword evidence="1" id="KW-0812">Transmembrane</keyword>
<feature type="transmembrane region" description="Helical" evidence="1">
    <location>
        <begin position="31"/>
        <end position="55"/>
    </location>
</feature>
<proteinExistence type="predicted"/>
<protein>
    <submittedName>
        <fullName evidence="2">Uncharacterized protein</fullName>
    </submittedName>
</protein>
<dbReference type="AlphaFoldDB" id="A0A5C3LWD9"/>
<keyword evidence="1" id="KW-1133">Transmembrane helix</keyword>
<sequence length="140" mass="15567">MQVQVIQERDTPTLGPDIFQVLGIFLSAVNAAFFVEALLYGIHIVLFTICVYILIKNRKSTHPAILVAVVIMFALSTADIAITFRAIIKDLPKIITLQFDQLDNISRRIYPKNPIFVANNLVADVLLARSFPIAVITSVN</sequence>
<keyword evidence="1" id="KW-0472">Membrane</keyword>